<name>A0A8R7Q3R6_TRIUA</name>
<sequence length="59" mass="6909">MKGLGEDAYILSIKIYRDRSRHLIALSQSTYIDKVLKRFKRENTKKGFLPMSHGITLNR</sequence>
<dbReference type="Gramene" id="TuG1812G0400002192.01.T01">
    <property type="protein sequence ID" value="TuG1812G0400002192.01.T01.cds332607"/>
    <property type="gene ID" value="TuG1812G0400002192.01"/>
</dbReference>
<evidence type="ECO:0008006" key="3">
    <source>
        <dbReference type="Google" id="ProtNLM"/>
    </source>
</evidence>
<keyword evidence="2" id="KW-1185">Reference proteome</keyword>
<dbReference type="EnsemblPlants" id="TuG1812G0400002192.01.T01">
    <property type="protein sequence ID" value="TuG1812G0400002192.01.T01.cds332607"/>
    <property type="gene ID" value="TuG1812G0400002192.01"/>
</dbReference>
<reference evidence="1" key="2">
    <citation type="submission" date="2018-03" db="EMBL/GenBank/DDBJ databases">
        <title>The Triticum urartu genome reveals the dynamic nature of wheat genome evolution.</title>
        <authorList>
            <person name="Ling H."/>
            <person name="Ma B."/>
            <person name="Shi X."/>
            <person name="Liu H."/>
            <person name="Dong L."/>
            <person name="Sun H."/>
            <person name="Cao Y."/>
            <person name="Gao Q."/>
            <person name="Zheng S."/>
            <person name="Li Y."/>
            <person name="Yu Y."/>
            <person name="Du H."/>
            <person name="Qi M."/>
            <person name="Li Y."/>
            <person name="Yu H."/>
            <person name="Cui Y."/>
            <person name="Wang N."/>
            <person name="Chen C."/>
            <person name="Wu H."/>
            <person name="Zhao Y."/>
            <person name="Zhang J."/>
            <person name="Li Y."/>
            <person name="Zhou W."/>
            <person name="Zhang B."/>
            <person name="Hu W."/>
            <person name="Eijk M."/>
            <person name="Tang J."/>
            <person name="Witsenboer H."/>
            <person name="Zhao S."/>
            <person name="Li Z."/>
            <person name="Zhang A."/>
            <person name="Wang D."/>
            <person name="Liang C."/>
        </authorList>
    </citation>
    <scope>NUCLEOTIDE SEQUENCE [LARGE SCALE GENOMIC DNA]</scope>
    <source>
        <strain evidence="1">cv. G1812</strain>
    </source>
</reference>
<dbReference type="Proteomes" id="UP000015106">
    <property type="component" value="Chromosome 4"/>
</dbReference>
<organism evidence="1 2">
    <name type="scientific">Triticum urartu</name>
    <name type="common">Red wild einkorn</name>
    <name type="synonym">Crithodium urartu</name>
    <dbReference type="NCBI Taxonomy" id="4572"/>
    <lineage>
        <taxon>Eukaryota</taxon>
        <taxon>Viridiplantae</taxon>
        <taxon>Streptophyta</taxon>
        <taxon>Embryophyta</taxon>
        <taxon>Tracheophyta</taxon>
        <taxon>Spermatophyta</taxon>
        <taxon>Magnoliopsida</taxon>
        <taxon>Liliopsida</taxon>
        <taxon>Poales</taxon>
        <taxon>Poaceae</taxon>
        <taxon>BOP clade</taxon>
        <taxon>Pooideae</taxon>
        <taxon>Triticodae</taxon>
        <taxon>Triticeae</taxon>
        <taxon>Triticinae</taxon>
        <taxon>Triticum</taxon>
    </lineage>
</organism>
<accession>A0A8R7Q3R6</accession>
<evidence type="ECO:0000313" key="1">
    <source>
        <dbReference type="EnsemblPlants" id="TuG1812G0400002192.01.T01.cds332607"/>
    </source>
</evidence>
<reference evidence="1" key="3">
    <citation type="submission" date="2022-06" db="UniProtKB">
        <authorList>
            <consortium name="EnsemblPlants"/>
        </authorList>
    </citation>
    <scope>IDENTIFICATION</scope>
</reference>
<proteinExistence type="predicted"/>
<protein>
    <recommendedName>
        <fullName evidence="3">Reverse transcriptase Ty1/copia-type domain-containing protein</fullName>
    </recommendedName>
</protein>
<reference evidence="2" key="1">
    <citation type="journal article" date="2013" name="Nature">
        <title>Draft genome of the wheat A-genome progenitor Triticum urartu.</title>
        <authorList>
            <person name="Ling H.Q."/>
            <person name="Zhao S."/>
            <person name="Liu D."/>
            <person name="Wang J."/>
            <person name="Sun H."/>
            <person name="Zhang C."/>
            <person name="Fan H."/>
            <person name="Li D."/>
            <person name="Dong L."/>
            <person name="Tao Y."/>
            <person name="Gao C."/>
            <person name="Wu H."/>
            <person name="Li Y."/>
            <person name="Cui Y."/>
            <person name="Guo X."/>
            <person name="Zheng S."/>
            <person name="Wang B."/>
            <person name="Yu K."/>
            <person name="Liang Q."/>
            <person name="Yang W."/>
            <person name="Lou X."/>
            <person name="Chen J."/>
            <person name="Feng M."/>
            <person name="Jian J."/>
            <person name="Zhang X."/>
            <person name="Luo G."/>
            <person name="Jiang Y."/>
            <person name="Liu J."/>
            <person name="Wang Z."/>
            <person name="Sha Y."/>
            <person name="Zhang B."/>
            <person name="Wu H."/>
            <person name="Tang D."/>
            <person name="Shen Q."/>
            <person name="Xue P."/>
            <person name="Zou S."/>
            <person name="Wang X."/>
            <person name="Liu X."/>
            <person name="Wang F."/>
            <person name="Yang Y."/>
            <person name="An X."/>
            <person name="Dong Z."/>
            <person name="Zhang K."/>
            <person name="Zhang X."/>
            <person name="Luo M.C."/>
            <person name="Dvorak J."/>
            <person name="Tong Y."/>
            <person name="Wang J."/>
            <person name="Yang H."/>
            <person name="Li Z."/>
            <person name="Wang D."/>
            <person name="Zhang A."/>
            <person name="Wang J."/>
        </authorList>
    </citation>
    <scope>NUCLEOTIDE SEQUENCE</scope>
    <source>
        <strain evidence="2">cv. G1812</strain>
    </source>
</reference>
<evidence type="ECO:0000313" key="2">
    <source>
        <dbReference type="Proteomes" id="UP000015106"/>
    </source>
</evidence>
<dbReference type="AlphaFoldDB" id="A0A8R7Q3R6"/>